<evidence type="ECO:0000313" key="3">
    <source>
        <dbReference type="Proteomes" id="UP000008181"/>
    </source>
</evidence>
<evidence type="ECO:0000256" key="1">
    <source>
        <dbReference type="SAM" id="MobiDB-lite"/>
    </source>
</evidence>
<feature type="region of interest" description="Disordered" evidence="1">
    <location>
        <begin position="118"/>
        <end position="142"/>
    </location>
</feature>
<evidence type="ECO:0000313" key="2">
    <source>
        <dbReference type="EMBL" id="AEO68514.1"/>
    </source>
</evidence>
<dbReference type="RefSeq" id="XP_003654850.1">
    <property type="nucleotide sequence ID" value="XM_003654802.1"/>
</dbReference>
<protein>
    <submittedName>
        <fullName evidence="2">Uncharacterized protein</fullName>
    </submittedName>
</protein>
<dbReference type="Proteomes" id="UP000008181">
    <property type="component" value="Chromosome 3"/>
</dbReference>
<dbReference type="EMBL" id="CP003011">
    <property type="protein sequence ID" value="AEO68514.1"/>
    <property type="molecule type" value="Genomic_DNA"/>
</dbReference>
<dbReference type="KEGG" id="ttt:THITE_2130252"/>
<accession>G2R6T6</accession>
<feature type="compositionally biased region" description="Basic and acidic residues" evidence="1">
    <location>
        <begin position="122"/>
        <end position="132"/>
    </location>
</feature>
<dbReference type="AlphaFoldDB" id="G2R6T6"/>
<gene>
    <name evidence="2" type="ORF">THITE_2130252</name>
</gene>
<name>G2R6T6_THETT</name>
<sequence>MRCHDLASALLREAWGAWRIQKHCQEANERPGFAEHVAHAASMLCSCAGNLGNHHLSPLGCQMVSRGRWSSPGKAHPAQFVILGHARNFEPPQLVPAGRGGDLVGTAAPNLLEEVAPTSRVAARDSKARRAPESAMPLARPLAKRRDSPAALASFPGKAQIGLFRREGGAHPIFLVHIIISFRRNTAQSWQQPDIVCAGRLGVLIYPFFPRSQELGRAVVVRPLK</sequence>
<organism evidence="2 3">
    <name type="scientific">Thermothielavioides terrestris (strain ATCC 38088 / NRRL 8126)</name>
    <name type="common">Thielavia terrestris</name>
    <dbReference type="NCBI Taxonomy" id="578455"/>
    <lineage>
        <taxon>Eukaryota</taxon>
        <taxon>Fungi</taxon>
        <taxon>Dikarya</taxon>
        <taxon>Ascomycota</taxon>
        <taxon>Pezizomycotina</taxon>
        <taxon>Sordariomycetes</taxon>
        <taxon>Sordariomycetidae</taxon>
        <taxon>Sordariales</taxon>
        <taxon>Chaetomiaceae</taxon>
        <taxon>Thermothielavioides</taxon>
        <taxon>Thermothielavioides terrestris</taxon>
    </lineage>
</organism>
<keyword evidence="3" id="KW-1185">Reference proteome</keyword>
<proteinExistence type="predicted"/>
<dbReference type="GeneID" id="11518561"/>
<reference evidence="2 3" key="1">
    <citation type="journal article" date="2011" name="Nat. Biotechnol.">
        <title>Comparative genomic analysis of the thermophilic biomass-degrading fungi Myceliophthora thermophila and Thielavia terrestris.</title>
        <authorList>
            <person name="Berka R.M."/>
            <person name="Grigoriev I.V."/>
            <person name="Otillar R."/>
            <person name="Salamov A."/>
            <person name="Grimwood J."/>
            <person name="Reid I."/>
            <person name="Ishmael N."/>
            <person name="John T."/>
            <person name="Darmond C."/>
            <person name="Moisan M.-C."/>
            <person name="Henrissat B."/>
            <person name="Coutinho P.M."/>
            <person name="Lombard V."/>
            <person name="Natvig D.O."/>
            <person name="Lindquist E."/>
            <person name="Schmutz J."/>
            <person name="Lucas S."/>
            <person name="Harris P."/>
            <person name="Powlowski J."/>
            <person name="Bellemare A."/>
            <person name="Taylor D."/>
            <person name="Butler G."/>
            <person name="de Vries R.P."/>
            <person name="Allijn I.E."/>
            <person name="van den Brink J."/>
            <person name="Ushinsky S."/>
            <person name="Storms R."/>
            <person name="Powell A.J."/>
            <person name="Paulsen I.T."/>
            <person name="Elbourne L.D.H."/>
            <person name="Baker S.E."/>
            <person name="Magnuson J."/>
            <person name="LaBoissiere S."/>
            <person name="Clutterbuck A.J."/>
            <person name="Martinez D."/>
            <person name="Wogulis M."/>
            <person name="de Leon A.L."/>
            <person name="Rey M.W."/>
            <person name="Tsang A."/>
        </authorList>
    </citation>
    <scope>NUCLEOTIDE SEQUENCE [LARGE SCALE GENOMIC DNA]</scope>
    <source>
        <strain evidence="3">ATCC 38088 / NRRL 8126</strain>
    </source>
</reference>
<dbReference type="HOGENOM" id="CLU_1230654_0_0_1"/>